<name>A0ABQ1Y7M8_9BACL</name>
<reference evidence="2" key="1">
    <citation type="journal article" date="2019" name="Int. J. Syst. Evol. Microbiol.">
        <title>The Global Catalogue of Microorganisms (GCM) 10K type strain sequencing project: providing services to taxonomists for standard genome sequencing and annotation.</title>
        <authorList>
            <consortium name="The Broad Institute Genomics Platform"/>
            <consortium name="The Broad Institute Genome Sequencing Center for Infectious Disease"/>
            <person name="Wu L."/>
            <person name="Ma J."/>
        </authorList>
    </citation>
    <scope>NUCLEOTIDE SEQUENCE [LARGE SCALE GENOMIC DNA]</scope>
    <source>
        <strain evidence="2">CGMCC 1.12769</strain>
    </source>
</reference>
<proteinExistence type="predicted"/>
<keyword evidence="2" id="KW-1185">Reference proteome</keyword>
<evidence type="ECO:0000313" key="1">
    <source>
        <dbReference type="EMBL" id="GGH15515.1"/>
    </source>
</evidence>
<gene>
    <name evidence="1" type="ORF">GCM10008013_09800</name>
</gene>
<protein>
    <submittedName>
        <fullName evidence="1">Uncharacterized protein</fullName>
    </submittedName>
</protein>
<evidence type="ECO:0000313" key="2">
    <source>
        <dbReference type="Proteomes" id="UP000659344"/>
    </source>
</evidence>
<dbReference type="Proteomes" id="UP000659344">
    <property type="component" value="Unassembled WGS sequence"/>
</dbReference>
<comment type="caution">
    <text evidence="1">The sequence shown here is derived from an EMBL/GenBank/DDBJ whole genome shotgun (WGS) entry which is preliminary data.</text>
</comment>
<accession>A0ABQ1Y7M8</accession>
<sequence>MIYQGFFAFFVSKASFFKSGCNSAINVGLVMFSQEIDRCYNVDVQYKNNEREWINETAQDELAVPFNDFTITYIFTSI</sequence>
<dbReference type="EMBL" id="BMFT01000001">
    <property type="protein sequence ID" value="GGH15515.1"/>
    <property type="molecule type" value="Genomic_DNA"/>
</dbReference>
<organism evidence="1 2">
    <name type="scientific">Paenibacillus segetis</name>
    <dbReference type="NCBI Taxonomy" id="1325360"/>
    <lineage>
        <taxon>Bacteria</taxon>
        <taxon>Bacillati</taxon>
        <taxon>Bacillota</taxon>
        <taxon>Bacilli</taxon>
        <taxon>Bacillales</taxon>
        <taxon>Paenibacillaceae</taxon>
        <taxon>Paenibacillus</taxon>
    </lineage>
</organism>